<dbReference type="Proteomes" id="UP001221519">
    <property type="component" value="Chromosome"/>
</dbReference>
<dbReference type="GO" id="GO:0005886">
    <property type="term" value="C:plasma membrane"/>
    <property type="evidence" value="ECO:0007669"/>
    <property type="project" value="UniProtKB-SubCell"/>
</dbReference>
<evidence type="ECO:0000313" key="6">
    <source>
        <dbReference type="EMBL" id="WDH84463.1"/>
    </source>
</evidence>
<keyword evidence="4" id="KW-0472">Membrane</keyword>
<evidence type="ECO:0000259" key="5">
    <source>
        <dbReference type="Pfam" id="PF10502"/>
    </source>
</evidence>
<keyword evidence="9" id="KW-1185">Reference proteome</keyword>
<keyword evidence="4" id="KW-0645">Protease</keyword>
<evidence type="ECO:0000313" key="8">
    <source>
        <dbReference type="Proteomes" id="UP001220962"/>
    </source>
</evidence>
<dbReference type="EMBL" id="CP118101">
    <property type="protein sequence ID" value="WDH84463.1"/>
    <property type="molecule type" value="Genomic_DNA"/>
</dbReference>
<keyword evidence="4" id="KW-0812">Transmembrane</keyword>
<evidence type="ECO:0000256" key="2">
    <source>
        <dbReference type="ARBA" id="ARBA00009370"/>
    </source>
</evidence>
<keyword evidence="4" id="KW-1133">Transmembrane helix</keyword>
<dbReference type="Pfam" id="PF10502">
    <property type="entry name" value="Peptidase_S26"/>
    <property type="match status" value="1"/>
</dbReference>
<dbReference type="Gene3D" id="2.10.109.10">
    <property type="entry name" value="Umud Fragment, subunit A"/>
    <property type="match status" value="1"/>
</dbReference>
<dbReference type="GO" id="GO:0004252">
    <property type="term" value="F:serine-type endopeptidase activity"/>
    <property type="evidence" value="ECO:0007669"/>
    <property type="project" value="InterPro"/>
</dbReference>
<evidence type="ECO:0000313" key="7">
    <source>
        <dbReference type="EMBL" id="WDI04147.1"/>
    </source>
</evidence>
<comment type="subcellular location">
    <subcellularLocation>
        <location evidence="1">Cell membrane</location>
        <topology evidence="1">Single-pass type II membrane protein</topology>
    </subcellularLocation>
    <subcellularLocation>
        <location evidence="4">Membrane</location>
        <topology evidence="4">Single-pass type II membrane protein</topology>
    </subcellularLocation>
</comment>
<dbReference type="InterPro" id="IPR000223">
    <property type="entry name" value="Pept_S26A_signal_pept_1"/>
</dbReference>
<evidence type="ECO:0000256" key="4">
    <source>
        <dbReference type="RuleBase" id="RU362042"/>
    </source>
</evidence>
<comment type="catalytic activity">
    <reaction evidence="4">
        <text>Cleavage of hydrophobic, N-terminal signal or leader sequences from secreted and periplasmic proteins.</text>
        <dbReference type="EC" id="3.4.21.89"/>
    </reaction>
</comment>
<dbReference type="PRINTS" id="PR00727">
    <property type="entry name" value="LEADERPTASE"/>
</dbReference>
<evidence type="ECO:0000313" key="9">
    <source>
        <dbReference type="Proteomes" id="UP001221519"/>
    </source>
</evidence>
<feature type="domain" description="Peptidase S26" evidence="5">
    <location>
        <begin position="27"/>
        <end position="196"/>
    </location>
</feature>
<dbReference type="Proteomes" id="UP001220962">
    <property type="component" value="Chromosome"/>
</dbReference>
<dbReference type="AlphaFoldDB" id="A0AAX3N448"/>
<dbReference type="PANTHER" id="PTHR43390">
    <property type="entry name" value="SIGNAL PEPTIDASE I"/>
    <property type="match status" value="1"/>
</dbReference>
<sequence length="206" mass="23534">MEQDVQNERLNTPENGNSKSKKVKNEIWEWIKAIAIALVLVFIIRFFLFKPFIVDGPSMQPNFHTGERVIVNQILYDIRQPERGEVVVFHVPSENRDFIKRVIAVEGDTVEVTGDTLRVNGEVVEEPYLQEAIAEAQANGGQYNTYNFPNEYFPDGTVPEGHIFALGDNRGNSTDSRMIGYVPLEDIVGRADVIFWPLKDIEWINH</sequence>
<protein>
    <recommendedName>
        <fullName evidence="4">Signal peptidase I</fullName>
        <ecNumber evidence="4">3.4.21.89</ecNumber>
    </recommendedName>
</protein>
<organism evidence="6 8">
    <name type="scientific">Paenibacillus urinalis</name>
    <dbReference type="NCBI Taxonomy" id="521520"/>
    <lineage>
        <taxon>Bacteria</taxon>
        <taxon>Bacillati</taxon>
        <taxon>Bacillota</taxon>
        <taxon>Bacilli</taxon>
        <taxon>Bacillales</taxon>
        <taxon>Paenibacillaceae</taxon>
        <taxon>Paenibacillus</taxon>
    </lineage>
</organism>
<feature type="active site" evidence="3">
    <location>
        <position position="100"/>
    </location>
</feature>
<feature type="active site" evidence="3">
    <location>
        <position position="58"/>
    </location>
</feature>
<dbReference type="EMBL" id="CP118108">
    <property type="protein sequence ID" value="WDI04147.1"/>
    <property type="molecule type" value="Genomic_DNA"/>
</dbReference>
<feature type="transmembrane region" description="Helical" evidence="4">
    <location>
        <begin position="30"/>
        <end position="49"/>
    </location>
</feature>
<dbReference type="EC" id="3.4.21.89" evidence="4"/>
<comment type="similarity">
    <text evidence="2 4">Belongs to the peptidase S26 family.</text>
</comment>
<dbReference type="RefSeq" id="WP_047909744.1">
    <property type="nucleotide sequence ID" value="NZ_CP118101.1"/>
</dbReference>
<dbReference type="GO" id="GO:0009003">
    <property type="term" value="F:signal peptidase activity"/>
    <property type="evidence" value="ECO:0007669"/>
    <property type="project" value="UniProtKB-EC"/>
</dbReference>
<dbReference type="PANTHER" id="PTHR43390:SF1">
    <property type="entry name" value="CHLOROPLAST PROCESSING PEPTIDASE"/>
    <property type="match status" value="1"/>
</dbReference>
<evidence type="ECO:0000256" key="1">
    <source>
        <dbReference type="ARBA" id="ARBA00004401"/>
    </source>
</evidence>
<dbReference type="CDD" id="cd06530">
    <property type="entry name" value="S26_SPase_I"/>
    <property type="match status" value="1"/>
</dbReference>
<dbReference type="GO" id="GO:0006465">
    <property type="term" value="P:signal peptide processing"/>
    <property type="evidence" value="ECO:0007669"/>
    <property type="project" value="InterPro"/>
</dbReference>
<dbReference type="InterPro" id="IPR036286">
    <property type="entry name" value="LexA/Signal_pep-like_sf"/>
</dbReference>
<dbReference type="InterPro" id="IPR019533">
    <property type="entry name" value="Peptidase_S26"/>
</dbReference>
<name>A0AAX3N448_9BACL</name>
<gene>
    <name evidence="6" type="primary">lepB</name>
    <name evidence="6" type="ORF">PUW23_09735</name>
    <name evidence="7" type="ORF">PUW25_09430</name>
</gene>
<reference evidence="6 9" key="1">
    <citation type="submission" date="2023-02" db="EMBL/GenBank/DDBJ databases">
        <title>Pathogen: clinical or host-associated sample.</title>
        <authorList>
            <person name="Hergert J."/>
            <person name="Casey R."/>
            <person name="Wagner J."/>
            <person name="Young E.L."/>
            <person name="Oakeson K.F."/>
        </authorList>
    </citation>
    <scope>NUCLEOTIDE SEQUENCE</scope>
    <source>
        <strain evidence="7 9">2022CK-00829</strain>
        <strain evidence="6">2022CK-00830</strain>
    </source>
</reference>
<dbReference type="NCBIfam" id="TIGR02227">
    <property type="entry name" value="sigpep_I_bact"/>
    <property type="match status" value="1"/>
</dbReference>
<keyword evidence="4 6" id="KW-0378">Hydrolase</keyword>
<proteinExistence type="inferred from homology"/>
<evidence type="ECO:0000256" key="3">
    <source>
        <dbReference type="PIRSR" id="PIRSR600223-1"/>
    </source>
</evidence>
<accession>A0AAX3N448</accession>
<dbReference type="SUPFAM" id="SSF51306">
    <property type="entry name" value="LexA/Signal peptidase"/>
    <property type="match status" value="1"/>
</dbReference>